<organism evidence="1 2">
    <name type="scientific">Pleuronectes platessa</name>
    <name type="common">European plaice</name>
    <dbReference type="NCBI Taxonomy" id="8262"/>
    <lineage>
        <taxon>Eukaryota</taxon>
        <taxon>Metazoa</taxon>
        <taxon>Chordata</taxon>
        <taxon>Craniata</taxon>
        <taxon>Vertebrata</taxon>
        <taxon>Euteleostomi</taxon>
        <taxon>Actinopterygii</taxon>
        <taxon>Neopterygii</taxon>
        <taxon>Teleostei</taxon>
        <taxon>Neoteleostei</taxon>
        <taxon>Acanthomorphata</taxon>
        <taxon>Carangaria</taxon>
        <taxon>Pleuronectiformes</taxon>
        <taxon>Pleuronectoidei</taxon>
        <taxon>Pleuronectidae</taxon>
        <taxon>Pleuronectes</taxon>
    </lineage>
</organism>
<protein>
    <submittedName>
        <fullName evidence="1">Uncharacterized protein</fullName>
    </submittedName>
</protein>
<gene>
    <name evidence="1" type="ORF">PLEPLA_LOCUS31644</name>
</gene>
<proteinExistence type="predicted"/>
<comment type="caution">
    <text evidence="1">The sequence shown here is derived from an EMBL/GenBank/DDBJ whole genome shotgun (WGS) entry which is preliminary data.</text>
</comment>
<evidence type="ECO:0000313" key="1">
    <source>
        <dbReference type="EMBL" id="CAB1443928.1"/>
    </source>
</evidence>
<reference evidence="1" key="1">
    <citation type="submission" date="2020-03" db="EMBL/GenBank/DDBJ databases">
        <authorList>
            <person name="Weist P."/>
        </authorList>
    </citation>
    <scope>NUCLEOTIDE SEQUENCE</scope>
</reference>
<dbReference type="Proteomes" id="UP001153269">
    <property type="component" value="Unassembled WGS sequence"/>
</dbReference>
<dbReference type="AlphaFoldDB" id="A0A9N7V6T0"/>
<sequence length="101" mass="11069">MIVIDSVSRRNGNPLERLAVLSSEDAKNHAEMQTARRISMFLSLRAALLYLPIDRLCGSTTLERQLESPTFPICEGRATASPEVSLPAGFLIYGEELDSGC</sequence>
<evidence type="ECO:0000313" key="2">
    <source>
        <dbReference type="Proteomes" id="UP001153269"/>
    </source>
</evidence>
<keyword evidence="2" id="KW-1185">Reference proteome</keyword>
<dbReference type="EMBL" id="CADEAL010003224">
    <property type="protein sequence ID" value="CAB1443928.1"/>
    <property type="molecule type" value="Genomic_DNA"/>
</dbReference>
<accession>A0A9N7V6T0</accession>
<name>A0A9N7V6T0_PLEPL</name>